<sequence length="211" mass="23288">MISTRLLISEYLLSASVTRDSCCRFCLSRSMICLTTLIRSVSCLRLISSSRLLRLATCTLRERTSSQHCALGGFGGASLFRGFWAHVSASSSSVSPRAATLTAFSPTLKVSLNTLEKRFVIRQRPPGPELSARRSWVQLQERLETPVRQRSGGFGRRWLPGGGSRRLAAVRLATPRTGGTGTRRDTAYRRGKNKLEEQPVHPGVTVRHTGM</sequence>
<dbReference type="Proteomes" id="UP000314294">
    <property type="component" value="Unassembled WGS sequence"/>
</dbReference>
<proteinExistence type="predicted"/>
<reference evidence="1 2" key="1">
    <citation type="submission" date="2019-03" db="EMBL/GenBank/DDBJ databases">
        <title>First draft genome of Liparis tanakae, snailfish: a comprehensive survey of snailfish specific genes.</title>
        <authorList>
            <person name="Kim W."/>
            <person name="Song I."/>
            <person name="Jeong J.-H."/>
            <person name="Kim D."/>
            <person name="Kim S."/>
            <person name="Ryu S."/>
            <person name="Song J.Y."/>
            <person name="Lee S.K."/>
        </authorList>
    </citation>
    <scope>NUCLEOTIDE SEQUENCE [LARGE SCALE GENOMIC DNA]</scope>
    <source>
        <tissue evidence="1">Muscle</tissue>
    </source>
</reference>
<protein>
    <submittedName>
        <fullName evidence="1">Uncharacterized protein</fullName>
    </submittedName>
</protein>
<accession>A0A4Z2FXB4</accession>
<evidence type="ECO:0000313" key="1">
    <source>
        <dbReference type="EMBL" id="TNN45906.1"/>
    </source>
</evidence>
<name>A0A4Z2FXB4_9TELE</name>
<dbReference type="AlphaFoldDB" id="A0A4Z2FXB4"/>
<gene>
    <name evidence="1" type="ORF">EYF80_043906</name>
</gene>
<dbReference type="EMBL" id="SRLO01000817">
    <property type="protein sequence ID" value="TNN45906.1"/>
    <property type="molecule type" value="Genomic_DNA"/>
</dbReference>
<comment type="caution">
    <text evidence="1">The sequence shown here is derived from an EMBL/GenBank/DDBJ whole genome shotgun (WGS) entry which is preliminary data.</text>
</comment>
<evidence type="ECO:0000313" key="2">
    <source>
        <dbReference type="Proteomes" id="UP000314294"/>
    </source>
</evidence>
<keyword evidence="2" id="KW-1185">Reference proteome</keyword>
<organism evidence="1 2">
    <name type="scientific">Liparis tanakae</name>
    <name type="common">Tanaka's snailfish</name>
    <dbReference type="NCBI Taxonomy" id="230148"/>
    <lineage>
        <taxon>Eukaryota</taxon>
        <taxon>Metazoa</taxon>
        <taxon>Chordata</taxon>
        <taxon>Craniata</taxon>
        <taxon>Vertebrata</taxon>
        <taxon>Euteleostomi</taxon>
        <taxon>Actinopterygii</taxon>
        <taxon>Neopterygii</taxon>
        <taxon>Teleostei</taxon>
        <taxon>Neoteleostei</taxon>
        <taxon>Acanthomorphata</taxon>
        <taxon>Eupercaria</taxon>
        <taxon>Perciformes</taxon>
        <taxon>Cottioidei</taxon>
        <taxon>Cottales</taxon>
        <taxon>Liparidae</taxon>
        <taxon>Liparis</taxon>
    </lineage>
</organism>